<dbReference type="Proteomes" id="UP000654913">
    <property type="component" value="Chromosome 1"/>
</dbReference>
<accession>A0A7R7XDM8</accession>
<dbReference type="InterPro" id="IPR011042">
    <property type="entry name" value="6-blade_b-propeller_TolB-like"/>
</dbReference>
<dbReference type="AlphaFoldDB" id="A0A7R7XDM8"/>
<dbReference type="GeneID" id="64969506"/>
<proteinExistence type="predicted"/>
<dbReference type="InterPro" id="IPR052988">
    <property type="entry name" value="Oryzine_lactonohydrolase"/>
</dbReference>
<evidence type="ECO:0000313" key="2">
    <source>
        <dbReference type="EMBL" id="BCS19501.1"/>
    </source>
</evidence>
<keyword evidence="3" id="KW-1185">Reference proteome</keyword>
<reference evidence="2" key="2">
    <citation type="submission" date="2021-02" db="EMBL/GenBank/DDBJ databases">
        <title>Aspergillus puulaauensis MK2 genome sequence.</title>
        <authorList>
            <person name="Futagami T."/>
            <person name="Mori K."/>
            <person name="Kadooka C."/>
            <person name="Tanaka T."/>
        </authorList>
    </citation>
    <scope>NUCLEOTIDE SEQUENCE</scope>
    <source>
        <strain evidence="2">MK2</strain>
    </source>
</reference>
<gene>
    <name evidence="2" type="ORF">APUU_12329S</name>
</gene>
<evidence type="ECO:0000313" key="3">
    <source>
        <dbReference type="Proteomes" id="UP000654913"/>
    </source>
</evidence>
<dbReference type="SUPFAM" id="SSF63829">
    <property type="entry name" value="Calcium-dependent phosphotriesterase"/>
    <property type="match status" value="1"/>
</dbReference>
<reference evidence="2" key="1">
    <citation type="submission" date="2021-01" db="EMBL/GenBank/DDBJ databases">
        <authorList>
            <consortium name="Aspergillus puulaauensis MK2 genome sequencing consortium"/>
            <person name="Kazuki M."/>
            <person name="Futagami T."/>
        </authorList>
    </citation>
    <scope>NUCLEOTIDE SEQUENCE</scope>
    <source>
        <strain evidence="2">MK2</strain>
    </source>
</reference>
<organism evidence="2 3">
    <name type="scientific">Aspergillus puulaauensis</name>
    <dbReference type="NCBI Taxonomy" id="1220207"/>
    <lineage>
        <taxon>Eukaryota</taxon>
        <taxon>Fungi</taxon>
        <taxon>Dikarya</taxon>
        <taxon>Ascomycota</taxon>
        <taxon>Pezizomycotina</taxon>
        <taxon>Eurotiomycetes</taxon>
        <taxon>Eurotiomycetidae</taxon>
        <taxon>Eurotiales</taxon>
        <taxon>Aspergillaceae</taxon>
        <taxon>Aspergillus</taxon>
    </lineage>
</organism>
<protein>
    <recommendedName>
        <fullName evidence="1">SMP-30/Gluconolactonase/LRE-like region domain-containing protein</fullName>
    </recommendedName>
</protein>
<dbReference type="Gene3D" id="2.120.10.30">
    <property type="entry name" value="TolB, C-terminal domain"/>
    <property type="match status" value="1"/>
</dbReference>
<feature type="domain" description="SMP-30/Gluconolactonase/LRE-like region" evidence="1">
    <location>
        <begin position="154"/>
        <end position="362"/>
    </location>
</feature>
<sequence length="385" mass="42848">MYSYLNPLPRFMNGTAAKWAYVSLSAIATLPGHFNRSALDAPWANPDVSDSGLSRTLSFLNTTDFVAYDQKFFDIIGPDATVEHVQKLAYQSHEAPCYIKDTNQVFFVEWGPPGGDNGTHSWQYLLDVESNKFNKITTDPPLYNAHGCVVYNHTLYVVTDGHGDDQSGQLVKIDPRTLKQETLLNNYLVQPFAGFNDLEIDRRGNFYLTDSKSGWGREIVDFTPPTNPTVYFVERDTFRVKPVHITDGNANGVAISPDGQTLYIPDTGLSEFRPSVKNPHGRRDLSAFDISKSGSVLSNRRLLSNPISYFWDGVRVSRNGWIFGGAGAGVDVIDPDTGFTLGTIRVGGGENLAVSVTFGENELWIVGRGGVWHVKNIRERLDRDW</sequence>
<dbReference type="PANTHER" id="PTHR47064">
    <property type="entry name" value="PUTATIVE (AFU_ORTHOLOGUE AFUA_1G08990)-RELATED"/>
    <property type="match status" value="1"/>
</dbReference>
<dbReference type="Pfam" id="PF08450">
    <property type="entry name" value="SGL"/>
    <property type="match status" value="1"/>
</dbReference>
<dbReference type="PANTHER" id="PTHR47064:SF2">
    <property type="entry name" value="SMP-30_GLUCONOLACTONASE_LRE-LIKE REGION DOMAIN-CONTAINING PROTEIN-RELATED"/>
    <property type="match status" value="1"/>
</dbReference>
<dbReference type="RefSeq" id="XP_041551695.1">
    <property type="nucleotide sequence ID" value="XM_041698518.1"/>
</dbReference>
<dbReference type="EMBL" id="AP024443">
    <property type="protein sequence ID" value="BCS19501.1"/>
    <property type="molecule type" value="Genomic_DNA"/>
</dbReference>
<dbReference type="OrthoDB" id="423498at2759"/>
<dbReference type="InterPro" id="IPR013658">
    <property type="entry name" value="SGL"/>
</dbReference>
<evidence type="ECO:0000259" key="1">
    <source>
        <dbReference type="Pfam" id="PF08450"/>
    </source>
</evidence>
<dbReference type="KEGG" id="apuu:APUU_12329S"/>
<name>A0A7R7XDM8_9EURO</name>